<evidence type="ECO:0000259" key="7">
    <source>
        <dbReference type="PROSITE" id="PS51228"/>
    </source>
</evidence>
<evidence type="ECO:0000313" key="8">
    <source>
        <dbReference type="EMBL" id="QDZ25232.1"/>
    </source>
</evidence>
<dbReference type="Pfam" id="PF00887">
    <property type="entry name" value="ACBP"/>
    <property type="match status" value="1"/>
</dbReference>
<feature type="compositionally biased region" description="Basic and acidic residues" evidence="6">
    <location>
        <begin position="484"/>
        <end position="500"/>
    </location>
</feature>
<keyword evidence="5" id="KW-0175">Coiled coil</keyword>
<dbReference type="Pfam" id="PF24681">
    <property type="entry name" value="Kelch_KLHDC2_KLHL20_DRC7"/>
    <property type="match status" value="1"/>
</dbReference>
<accession>A0A5B8MZW1</accession>
<dbReference type="PANTHER" id="PTHR46093">
    <property type="entry name" value="ACYL-COA-BINDING DOMAIN-CONTAINING PROTEIN 5"/>
    <property type="match status" value="1"/>
</dbReference>
<dbReference type="STRING" id="1764295.A0A5B8MZW1"/>
<keyword evidence="4" id="KW-0446">Lipid-binding</keyword>
<dbReference type="InterPro" id="IPR006652">
    <property type="entry name" value="Kelch_1"/>
</dbReference>
<feature type="domain" description="ACB" evidence="7">
    <location>
        <begin position="23"/>
        <end position="111"/>
    </location>
</feature>
<evidence type="ECO:0000313" key="9">
    <source>
        <dbReference type="Proteomes" id="UP000316726"/>
    </source>
</evidence>
<dbReference type="InterPro" id="IPR035984">
    <property type="entry name" value="Acyl-CoA-binding_sf"/>
</dbReference>
<keyword evidence="2" id="KW-0880">Kelch repeat</keyword>
<dbReference type="Pfam" id="PF01344">
    <property type="entry name" value="Kelch_1"/>
    <property type="match status" value="1"/>
</dbReference>
<dbReference type="SUPFAM" id="SSF47027">
    <property type="entry name" value="Acyl-CoA binding protein"/>
    <property type="match status" value="1"/>
</dbReference>
<dbReference type="InterPro" id="IPR011043">
    <property type="entry name" value="Gal_Oxase/kelch_b-propeller"/>
</dbReference>
<dbReference type="SUPFAM" id="SSF50965">
    <property type="entry name" value="Galactose oxidase, central domain"/>
    <property type="match status" value="1"/>
</dbReference>
<proteinExistence type="inferred from homology"/>
<keyword evidence="3" id="KW-0677">Repeat</keyword>
<feature type="region of interest" description="Disordered" evidence="6">
    <location>
        <begin position="573"/>
        <end position="614"/>
    </location>
</feature>
<keyword evidence="9" id="KW-1185">Reference proteome</keyword>
<dbReference type="EMBL" id="CP031049">
    <property type="protein sequence ID" value="QDZ25232.1"/>
    <property type="molecule type" value="Genomic_DNA"/>
</dbReference>
<name>A0A5B8MZW1_9CHLO</name>
<dbReference type="PROSITE" id="PS51228">
    <property type="entry name" value="ACB_2"/>
    <property type="match status" value="1"/>
</dbReference>
<dbReference type="InterPro" id="IPR014352">
    <property type="entry name" value="FERM/acyl-CoA-bd_prot_sf"/>
</dbReference>
<organism evidence="8 9">
    <name type="scientific">Chloropicon primus</name>
    <dbReference type="NCBI Taxonomy" id="1764295"/>
    <lineage>
        <taxon>Eukaryota</taxon>
        <taxon>Viridiplantae</taxon>
        <taxon>Chlorophyta</taxon>
        <taxon>Chloropicophyceae</taxon>
        <taxon>Chloropicales</taxon>
        <taxon>Chloropicaceae</taxon>
        <taxon>Chloropicon</taxon>
    </lineage>
</organism>
<comment type="similarity">
    <text evidence="1">Belongs to the ACBP family.</text>
</comment>
<feature type="region of interest" description="Disordered" evidence="6">
    <location>
        <begin position="481"/>
        <end position="528"/>
    </location>
</feature>
<evidence type="ECO:0000256" key="3">
    <source>
        <dbReference type="ARBA" id="ARBA00022737"/>
    </source>
</evidence>
<dbReference type="PANTHER" id="PTHR46093:SF3">
    <property type="entry name" value="ACYL-COA-BINDING DOMAIN-CONTAINING PROTEIN 4"/>
    <property type="match status" value="1"/>
</dbReference>
<dbReference type="OrthoDB" id="10251809at2759"/>
<dbReference type="GO" id="GO:0000062">
    <property type="term" value="F:fatty-acyl-CoA binding"/>
    <property type="evidence" value="ECO:0007669"/>
    <property type="project" value="InterPro"/>
</dbReference>
<evidence type="ECO:0000256" key="4">
    <source>
        <dbReference type="ARBA" id="ARBA00023121"/>
    </source>
</evidence>
<dbReference type="InterPro" id="IPR015915">
    <property type="entry name" value="Kelch-typ_b-propeller"/>
</dbReference>
<dbReference type="Proteomes" id="UP000316726">
    <property type="component" value="Chromosome 16"/>
</dbReference>
<feature type="coiled-coil region" evidence="5">
    <location>
        <begin position="531"/>
        <end position="572"/>
    </location>
</feature>
<dbReference type="InterPro" id="IPR000582">
    <property type="entry name" value="Acyl-CoA-binding_protein"/>
</dbReference>
<protein>
    <submittedName>
        <fullName evidence="8">Galactose oxidase</fullName>
    </submittedName>
</protein>
<gene>
    <name evidence="8" type="ORF">A3770_16p77500</name>
</gene>
<evidence type="ECO:0000256" key="2">
    <source>
        <dbReference type="ARBA" id="ARBA00022441"/>
    </source>
</evidence>
<evidence type="ECO:0000256" key="1">
    <source>
        <dbReference type="ARBA" id="ARBA00005567"/>
    </source>
</evidence>
<dbReference type="Gene3D" id="1.20.80.10">
    <property type="match status" value="1"/>
</dbReference>
<dbReference type="AlphaFoldDB" id="A0A5B8MZW1"/>
<evidence type="ECO:0000256" key="5">
    <source>
        <dbReference type="SAM" id="Coils"/>
    </source>
</evidence>
<reference evidence="8 9" key="1">
    <citation type="submission" date="2018-07" db="EMBL/GenBank/DDBJ databases">
        <title>The complete nuclear genome of the prasinophyte Chloropicon primus (CCMP1205).</title>
        <authorList>
            <person name="Pombert J.-F."/>
            <person name="Otis C."/>
            <person name="Turmel M."/>
            <person name="Lemieux C."/>
        </authorList>
    </citation>
    <scope>NUCLEOTIDE SEQUENCE [LARGE SCALE GENOMIC DNA]</scope>
    <source>
        <strain evidence="8 9">CCMP1205</strain>
    </source>
</reference>
<dbReference type="Gene3D" id="2.120.10.80">
    <property type="entry name" value="Kelch-type beta propeller"/>
    <property type="match status" value="2"/>
</dbReference>
<sequence>MSSSLVSSLRLQRASMASPTMEYPDKFHKAKAYVQASRKRGEELADETQLVLYALDRQVVDGPCREPKPSAWNARERALWQAWDHLGQMSREEAMRLYVKQLEIDVPRWWSQVPVEDELGQEIIVNGGYDDDVGVGEASASSCECSFELLRAQPGASGALPKPRYEHGSLCIGSKAYVIGGRWGGRYLNDCWSLDLPTRTWSERKWRQVDQSNKTVLPALAAASYLHTGGFKCVVMGGHTKPDDRTDDLKVYKVDLSSMEVERCDSFGDNIPSARGGHASVLVRFQVYVFGGEETNTKKLRNDLYVYDLHSSTWTLAETKGEPPSPRSAHSMTVVDDKYIVVFGGGSVSRCFNDLYVLDLQSMEWFQPDIVEDAVSGLLPEPRAGHAAAMMSNGSWVIVGGGNNVRACTDAFVMDLSNLGSQGRGVWISLGELGGDVMLSCEGATLVETDTKGTRALAYGGYDGKYLDRLCALHLRMRKTATGSEKKPREAPLEVGREEASAGQGQSRSGEPSEPSGTVAPASAGSEHSELAALKAELAAVKAKLKQETQKSMRLVVENAELKQMLADLEEDALPVSTMDGGKAQDDEYSNGGVAADHQAGGGGGWLSYITGES</sequence>
<evidence type="ECO:0000256" key="6">
    <source>
        <dbReference type="SAM" id="MobiDB-lite"/>
    </source>
</evidence>